<organism evidence="2 3">
    <name type="scientific">Novosphingobium ginsenosidimutans</name>
    <dbReference type="NCBI Taxonomy" id="1176536"/>
    <lineage>
        <taxon>Bacteria</taxon>
        <taxon>Pseudomonadati</taxon>
        <taxon>Pseudomonadota</taxon>
        <taxon>Alphaproteobacteria</taxon>
        <taxon>Sphingomonadales</taxon>
        <taxon>Sphingomonadaceae</taxon>
        <taxon>Novosphingobium</taxon>
    </lineage>
</organism>
<reference evidence="2 3" key="1">
    <citation type="journal article" date="2013" name="J. Microbiol. Biotechnol.">
        <title>Novosphingobium ginsenosidimutans sp. nov., with the ability to convert ginsenoside.</title>
        <authorList>
            <person name="Kim J.K."/>
            <person name="He D."/>
            <person name="Liu Q.M."/>
            <person name="Park H.Y."/>
            <person name="Jung M.S."/>
            <person name="Yoon M.H."/>
            <person name="Kim S.C."/>
            <person name="Im W.T."/>
        </authorList>
    </citation>
    <scope>NUCLEOTIDE SEQUENCE [LARGE SCALE GENOMIC DNA]</scope>
    <source>
        <strain evidence="2 3">FW-6</strain>
    </source>
</reference>
<evidence type="ECO:0000313" key="2">
    <source>
        <dbReference type="EMBL" id="QEA15155.1"/>
    </source>
</evidence>
<keyword evidence="2" id="KW-0282">Flagellum</keyword>
<dbReference type="InterPro" id="IPR036679">
    <property type="entry name" value="FlgN-like_sf"/>
</dbReference>
<keyword evidence="1" id="KW-0175">Coiled coil</keyword>
<dbReference type="GO" id="GO:0044780">
    <property type="term" value="P:bacterial-type flagellum assembly"/>
    <property type="evidence" value="ECO:0007669"/>
    <property type="project" value="InterPro"/>
</dbReference>
<dbReference type="Proteomes" id="UP000321172">
    <property type="component" value="Chromosome"/>
</dbReference>
<feature type="coiled-coil region" evidence="1">
    <location>
        <begin position="66"/>
        <end position="93"/>
    </location>
</feature>
<gene>
    <name evidence="2" type="ORF">FRF71_02825</name>
</gene>
<dbReference type="OrthoDB" id="7410510at2"/>
<evidence type="ECO:0000256" key="1">
    <source>
        <dbReference type="SAM" id="Coils"/>
    </source>
</evidence>
<dbReference type="AlphaFoldDB" id="A0A5B8S2W4"/>
<proteinExistence type="predicted"/>
<name>A0A5B8S2W4_9SPHN</name>
<dbReference type="SUPFAM" id="SSF140566">
    <property type="entry name" value="FlgN-like"/>
    <property type="match status" value="1"/>
</dbReference>
<keyword evidence="2" id="KW-0966">Cell projection</keyword>
<dbReference type="EMBL" id="CP042345">
    <property type="protein sequence ID" value="QEA15155.1"/>
    <property type="molecule type" value="Genomic_DNA"/>
</dbReference>
<accession>A0A5B8S2W4</accession>
<dbReference type="KEGG" id="ngf:FRF71_02825"/>
<dbReference type="RefSeq" id="WP_147089136.1">
    <property type="nucleotide sequence ID" value="NZ_BAABJD010000002.1"/>
</dbReference>
<keyword evidence="3" id="KW-1185">Reference proteome</keyword>
<protein>
    <submittedName>
        <fullName evidence="2">Flagellar protein FlgN</fullName>
    </submittedName>
</protein>
<evidence type="ECO:0000313" key="3">
    <source>
        <dbReference type="Proteomes" id="UP000321172"/>
    </source>
</evidence>
<sequence length="116" mass="12778">MSLNQQLRDNLRQMLAVLQNERHALAALDLDAILGCAQDKRELCGRIDTTGPFSQDFELDEECRGLLDAAKRINEVNRQVRNLLAANVSARLEVLAGSPALYRPAAASYARVGINT</sequence>
<keyword evidence="2" id="KW-0969">Cilium</keyword>